<evidence type="ECO:0000313" key="3">
    <source>
        <dbReference type="Proteomes" id="UP000637980"/>
    </source>
</evidence>
<reference evidence="3" key="1">
    <citation type="journal article" date="2019" name="Int. J. Syst. Evol. Microbiol.">
        <title>The Global Catalogue of Microorganisms (GCM) 10K type strain sequencing project: providing services to taxonomists for standard genome sequencing and annotation.</title>
        <authorList>
            <consortium name="The Broad Institute Genomics Platform"/>
            <consortium name="The Broad Institute Genome Sequencing Center for Infectious Disease"/>
            <person name="Wu L."/>
            <person name="Ma J."/>
        </authorList>
    </citation>
    <scope>NUCLEOTIDE SEQUENCE [LARGE SCALE GENOMIC DNA]</scope>
    <source>
        <strain evidence="3">KCTC 12861</strain>
    </source>
</reference>
<evidence type="ECO:0000313" key="2">
    <source>
        <dbReference type="EMBL" id="GHB43271.1"/>
    </source>
</evidence>
<gene>
    <name evidence="2" type="ORF">GCM10007094_35870</name>
</gene>
<accession>A0ABQ3EK13</accession>
<dbReference type="Gene3D" id="3.30.360.10">
    <property type="entry name" value="Dihydrodipicolinate Reductase, domain 2"/>
    <property type="match status" value="1"/>
</dbReference>
<sequence>MMAEIEGGAVGVIHASRFASGHMNDLHLRMHGTRAALKVTNTGALNTGALGELFVCSGPNLEKAAWEQVKLPPTPNNYRKVTEAPQSGVNGHPAFRPAANLQRVLDLAVESSTTGERRDVKGYTQLQGV</sequence>
<feature type="region of interest" description="Disordered" evidence="1">
    <location>
        <begin position="72"/>
        <end position="94"/>
    </location>
</feature>
<feature type="compositionally biased region" description="Polar residues" evidence="1">
    <location>
        <begin position="76"/>
        <end position="89"/>
    </location>
</feature>
<dbReference type="Proteomes" id="UP000637980">
    <property type="component" value="Unassembled WGS sequence"/>
</dbReference>
<organism evidence="2 3">
    <name type="scientific">Pseudovibrio japonicus</name>
    <dbReference type="NCBI Taxonomy" id="366534"/>
    <lineage>
        <taxon>Bacteria</taxon>
        <taxon>Pseudomonadati</taxon>
        <taxon>Pseudomonadota</taxon>
        <taxon>Alphaproteobacteria</taxon>
        <taxon>Hyphomicrobiales</taxon>
        <taxon>Stappiaceae</taxon>
        <taxon>Pseudovibrio</taxon>
    </lineage>
</organism>
<comment type="caution">
    <text evidence="2">The sequence shown here is derived from an EMBL/GenBank/DDBJ whole genome shotgun (WGS) entry which is preliminary data.</text>
</comment>
<evidence type="ECO:0000256" key="1">
    <source>
        <dbReference type="SAM" id="MobiDB-lite"/>
    </source>
</evidence>
<keyword evidence="3" id="KW-1185">Reference proteome</keyword>
<name>A0ABQ3EK13_9HYPH</name>
<proteinExistence type="predicted"/>
<protein>
    <submittedName>
        <fullName evidence="2">Uncharacterized protein</fullName>
    </submittedName>
</protein>
<dbReference type="EMBL" id="BMXE01000007">
    <property type="protein sequence ID" value="GHB43271.1"/>
    <property type="molecule type" value="Genomic_DNA"/>
</dbReference>
<dbReference type="SUPFAM" id="SSF55347">
    <property type="entry name" value="Glyceraldehyde-3-phosphate dehydrogenase-like, C-terminal domain"/>
    <property type="match status" value="1"/>
</dbReference>